<dbReference type="EMBL" id="QSRJ01000013">
    <property type="protein sequence ID" value="RGL08074.1"/>
    <property type="molecule type" value="Genomic_DNA"/>
</dbReference>
<feature type="transmembrane region" description="Helical" evidence="1">
    <location>
        <begin position="69"/>
        <end position="90"/>
    </location>
</feature>
<organism evidence="2 3">
    <name type="scientific">Collinsella tanakaei</name>
    <dbReference type="NCBI Taxonomy" id="626935"/>
    <lineage>
        <taxon>Bacteria</taxon>
        <taxon>Bacillati</taxon>
        <taxon>Actinomycetota</taxon>
        <taxon>Coriobacteriia</taxon>
        <taxon>Coriobacteriales</taxon>
        <taxon>Coriobacteriaceae</taxon>
        <taxon>Collinsella</taxon>
    </lineage>
</organism>
<dbReference type="AlphaFoldDB" id="A0A3E4QPB8"/>
<feature type="transmembrane region" description="Helical" evidence="1">
    <location>
        <begin position="160"/>
        <end position="180"/>
    </location>
</feature>
<accession>A0A3E4QPB8</accession>
<gene>
    <name evidence="2" type="ORF">DXC81_09735</name>
</gene>
<dbReference type="Pfam" id="PF11667">
    <property type="entry name" value="DUF3267"/>
    <property type="match status" value="1"/>
</dbReference>
<proteinExistence type="predicted"/>
<protein>
    <submittedName>
        <fullName evidence="2">DUF3267 domain-containing protein</fullName>
    </submittedName>
</protein>
<dbReference type="InterPro" id="IPR021683">
    <property type="entry name" value="DUF3267"/>
</dbReference>
<keyword evidence="1" id="KW-0812">Transmembrane</keyword>
<sequence length="225" mass="24417">MLGRMKKIDDIYTFDDGAFHEKMLRISFIALVAGVLAALAWLAYSLIFIRDSPAFEFEWMIPGLGEGGSLARCAAWLLALVAGCLLPLPVHELVHGVLFKLFAPAGSHVTFGANWRAGMIYACAEGVVYTRRQYLVIALAPAIAVTAALIVLGIALRWPLWTIVVATVHLCGCAGDIAYVDIIRRNPLITHCEDTSFGVSFYGGGRDDEGARRVCSGGDDLDDRE</sequence>
<evidence type="ECO:0000313" key="3">
    <source>
        <dbReference type="Proteomes" id="UP000260943"/>
    </source>
</evidence>
<evidence type="ECO:0000313" key="2">
    <source>
        <dbReference type="EMBL" id="RGL08074.1"/>
    </source>
</evidence>
<feature type="transmembrane region" description="Helical" evidence="1">
    <location>
        <begin position="134"/>
        <end position="154"/>
    </location>
</feature>
<name>A0A3E4QPB8_9ACTN</name>
<reference evidence="2 3" key="1">
    <citation type="submission" date="2018-08" db="EMBL/GenBank/DDBJ databases">
        <title>A genome reference for cultivated species of the human gut microbiota.</title>
        <authorList>
            <person name="Zou Y."/>
            <person name="Xue W."/>
            <person name="Luo G."/>
        </authorList>
    </citation>
    <scope>NUCLEOTIDE SEQUENCE [LARGE SCALE GENOMIC DNA]</scope>
    <source>
        <strain evidence="2 3">TF08-14</strain>
    </source>
</reference>
<comment type="caution">
    <text evidence="2">The sequence shown here is derived from an EMBL/GenBank/DDBJ whole genome shotgun (WGS) entry which is preliminary data.</text>
</comment>
<feature type="transmembrane region" description="Helical" evidence="1">
    <location>
        <begin position="28"/>
        <end position="49"/>
    </location>
</feature>
<evidence type="ECO:0000256" key="1">
    <source>
        <dbReference type="SAM" id="Phobius"/>
    </source>
</evidence>
<keyword evidence="1" id="KW-0472">Membrane</keyword>
<dbReference type="Proteomes" id="UP000260943">
    <property type="component" value="Unassembled WGS sequence"/>
</dbReference>
<keyword evidence="1" id="KW-1133">Transmembrane helix</keyword>